<dbReference type="Pfam" id="PF00466">
    <property type="entry name" value="Ribosomal_L10"/>
    <property type="match status" value="1"/>
</dbReference>
<dbReference type="InterPro" id="IPR050323">
    <property type="entry name" value="Ribosomal_protein_uL10"/>
</dbReference>
<dbReference type="Pfam" id="PF17777">
    <property type="entry name" value="RL10P_insert"/>
    <property type="match status" value="1"/>
</dbReference>
<gene>
    <name evidence="5" type="ORF">TVAG_097860</name>
</gene>
<dbReference type="PANTHER" id="PTHR45699:SF3">
    <property type="entry name" value="LARGE RIBOSOMAL SUBUNIT PROTEIN UL10"/>
    <property type="match status" value="1"/>
</dbReference>
<dbReference type="EMBL" id="DS113289">
    <property type="protein sequence ID" value="EAY13216.1"/>
    <property type="molecule type" value="Genomic_DNA"/>
</dbReference>
<dbReference type="SMR" id="A2E2B6"/>
<dbReference type="InParanoid" id="A2E2B6"/>
<protein>
    <submittedName>
        <fullName evidence="5">Ribosomal protein L10, putative</fullName>
    </submittedName>
</protein>
<dbReference type="RefSeq" id="XP_001325439.1">
    <property type="nucleotide sequence ID" value="XM_001325404.1"/>
</dbReference>
<feature type="domain" description="Large ribosomal subunit protein uL10-like insertion" evidence="4">
    <location>
        <begin position="112"/>
        <end position="181"/>
    </location>
</feature>
<dbReference type="VEuPathDB" id="TrichDB:TVAGG3_0964590"/>
<dbReference type="GO" id="GO:0070180">
    <property type="term" value="F:large ribosomal subunit rRNA binding"/>
    <property type="evidence" value="ECO:0000318"/>
    <property type="project" value="GO_Central"/>
</dbReference>
<dbReference type="AlphaFoldDB" id="A2E2B6"/>
<dbReference type="GO" id="GO:0002181">
    <property type="term" value="P:cytoplasmic translation"/>
    <property type="evidence" value="ECO:0000318"/>
    <property type="project" value="GO_Central"/>
</dbReference>
<accession>A2E2B6</accession>
<keyword evidence="2 5" id="KW-0689">Ribosomal protein</keyword>
<proteinExistence type="inferred from homology"/>
<dbReference type="InterPro" id="IPR043164">
    <property type="entry name" value="Ribosomal_uL10-like_insert_sf"/>
</dbReference>
<organism evidence="5 6">
    <name type="scientific">Trichomonas vaginalis (strain ATCC PRA-98 / G3)</name>
    <dbReference type="NCBI Taxonomy" id="412133"/>
    <lineage>
        <taxon>Eukaryota</taxon>
        <taxon>Metamonada</taxon>
        <taxon>Parabasalia</taxon>
        <taxon>Trichomonadida</taxon>
        <taxon>Trichomonadidae</taxon>
        <taxon>Trichomonas</taxon>
    </lineage>
</organism>
<reference evidence="5" key="1">
    <citation type="submission" date="2006-10" db="EMBL/GenBank/DDBJ databases">
        <authorList>
            <person name="Amadeo P."/>
            <person name="Zhao Q."/>
            <person name="Wortman J."/>
            <person name="Fraser-Liggett C."/>
            <person name="Carlton J."/>
        </authorList>
    </citation>
    <scope>NUCLEOTIDE SEQUENCE</scope>
    <source>
        <strain evidence="5">G3</strain>
    </source>
</reference>
<dbReference type="OMA" id="WKSSCFL"/>
<dbReference type="FunFam" id="3.90.105.20:FF:000001">
    <property type="entry name" value="60S acidic ribosomal protein P0"/>
    <property type="match status" value="1"/>
</dbReference>
<dbReference type="STRING" id="5722.A2E2B6"/>
<keyword evidence="6" id="KW-1185">Reference proteome</keyword>
<dbReference type="KEGG" id="tva:4771190"/>
<evidence type="ECO:0000313" key="6">
    <source>
        <dbReference type="Proteomes" id="UP000001542"/>
    </source>
</evidence>
<dbReference type="SUPFAM" id="SSF160369">
    <property type="entry name" value="Ribosomal protein L10-like"/>
    <property type="match status" value="1"/>
</dbReference>
<dbReference type="eggNOG" id="KOG0815">
    <property type="taxonomic scope" value="Eukaryota"/>
</dbReference>
<dbReference type="FunCoup" id="A2E2B6">
    <property type="interactions" value="670"/>
</dbReference>
<name>A2E2B6_TRIV3</name>
<dbReference type="Proteomes" id="UP000001542">
    <property type="component" value="Unassembled WGS sequence"/>
</dbReference>
<dbReference type="PANTHER" id="PTHR45699">
    <property type="entry name" value="60S ACIDIC RIBOSOMAL PROTEIN P0"/>
    <property type="match status" value="1"/>
</dbReference>
<evidence type="ECO:0000313" key="5">
    <source>
        <dbReference type="EMBL" id="EAY13216.1"/>
    </source>
</evidence>
<dbReference type="InterPro" id="IPR040637">
    <property type="entry name" value="Ribosomal_uL10-like_insert"/>
</dbReference>
<dbReference type="Gene3D" id="3.30.70.1730">
    <property type="match status" value="1"/>
</dbReference>
<dbReference type="VEuPathDB" id="TrichDB:TVAG_097860"/>
<evidence type="ECO:0000256" key="1">
    <source>
        <dbReference type="ARBA" id="ARBA00008889"/>
    </source>
</evidence>
<reference evidence="5" key="2">
    <citation type="journal article" date="2007" name="Science">
        <title>Draft genome sequence of the sexually transmitted pathogen Trichomonas vaginalis.</title>
        <authorList>
            <person name="Carlton J.M."/>
            <person name="Hirt R.P."/>
            <person name="Silva J.C."/>
            <person name="Delcher A.L."/>
            <person name="Schatz M."/>
            <person name="Zhao Q."/>
            <person name="Wortman J.R."/>
            <person name="Bidwell S.L."/>
            <person name="Alsmark U.C.M."/>
            <person name="Besteiro S."/>
            <person name="Sicheritz-Ponten T."/>
            <person name="Noel C.J."/>
            <person name="Dacks J.B."/>
            <person name="Foster P.G."/>
            <person name="Simillion C."/>
            <person name="Van de Peer Y."/>
            <person name="Miranda-Saavedra D."/>
            <person name="Barton G.J."/>
            <person name="Westrop G.D."/>
            <person name="Mueller S."/>
            <person name="Dessi D."/>
            <person name="Fiori P.L."/>
            <person name="Ren Q."/>
            <person name="Paulsen I."/>
            <person name="Zhang H."/>
            <person name="Bastida-Corcuera F.D."/>
            <person name="Simoes-Barbosa A."/>
            <person name="Brown M.T."/>
            <person name="Hayes R.D."/>
            <person name="Mukherjee M."/>
            <person name="Okumura C.Y."/>
            <person name="Schneider R."/>
            <person name="Smith A.J."/>
            <person name="Vanacova S."/>
            <person name="Villalvazo M."/>
            <person name="Haas B.J."/>
            <person name="Pertea M."/>
            <person name="Feldblyum T.V."/>
            <person name="Utterback T.R."/>
            <person name="Shu C.L."/>
            <person name="Osoegawa K."/>
            <person name="de Jong P.J."/>
            <person name="Hrdy I."/>
            <person name="Horvathova L."/>
            <person name="Zubacova Z."/>
            <person name="Dolezal P."/>
            <person name="Malik S.B."/>
            <person name="Logsdon J.M. Jr."/>
            <person name="Henze K."/>
            <person name="Gupta A."/>
            <person name="Wang C.C."/>
            <person name="Dunne R.L."/>
            <person name="Upcroft J.A."/>
            <person name="Upcroft P."/>
            <person name="White O."/>
            <person name="Salzberg S.L."/>
            <person name="Tang P."/>
            <person name="Chiu C.-H."/>
            <person name="Lee Y.-S."/>
            <person name="Embley T.M."/>
            <person name="Coombs G.H."/>
            <person name="Mottram J.C."/>
            <person name="Tachezy J."/>
            <person name="Fraser-Liggett C.M."/>
            <person name="Johnson P.J."/>
        </authorList>
    </citation>
    <scope>NUCLEOTIDE SEQUENCE [LARGE SCALE GENOMIC DNA]</scope>
    <source>
        <strain evidence="5">G3</strain>
    </source>
</reference>
<sequence length="235" mass="26951">MPFEKSAHQNKDDYFKILHDLFHNYNKVAVVTSQQVKSNQLMKIRTDISSFAEIVFCKNSLMRRAVDQLKREIPSITELEKYLTNGAGLIFTNGSFKAIKEVIDANCRYSAAKAGSIAPCDVIIKRQLTSIPYYEYNLFFDLQIPCKIFKGTIEVAGKKQLVWKGQKIRASEARVLEMLGIKPFKHTLKIEVLYDNGTICDPEACGLGNEIDEHQEEEEEEPMILDDSNYFDFDF</sequence>
<evidence type="ECO:0000259" key="4">
    <source>
        <dbReference type="Pfam" id="PF17777"/>
    </source>
</evidence>
<evidence type="ECO:0000256" key="3">
    <source>
        <dbReference type="ARBA" id="ARBA00023274"/>
    </source>
</evidence>
<comment type="similarity">
    <text evidence="1">Belongs to the universal ribosomal protein uL10 family.</text>
</comment>
<dbReference type="Gene3D" id="3.90.105.20">
    <property type="match status" value="1"/>
</dbReference>
<dbReference type="InterPro" id="IPR001790">
    <property type="entry name" value="Ribosomal_uL10"/>
</dbReference>
<dbReference type="InterPro" id="IPR043141">
    <property type="entry name" value="Ribosomal_uL10-like_sf"/>
</dbReference>
<dbReference type="FunFam" id="3.30.70.1730:FF:000005">
    <property type="entry name" value="Ribosome assembly factor mrt4"/>
    <property type="match status" value="1"/>
</dbReference>
<dbReference type="OrthoDB" id="10259902at2759"/>
<keyword evidence="3" id="KW-0687">Ribonucleoprotein</keyword>
<dbReference type="GO" id="GO:0003735">
    <property type="term" value="F:structural constituent of ribosome"/>
    <property type="evidence" value="ECO:0000318"/>
    <property type="project" value="GO_Central"/>
</dbReference>
<dbReference type="GO" id="GO:0022625">
    <property type="term" value="C:cytosolic large ribosomal subunit"/>
    <property type="evidence" value="ECO:0000318"/>
    <property type="project" value="GO_Central"/>
</dbReference>
<dbReference type="CDD" id="cd05795">
    <property type="entry name" value="Ribosomal_P0_L10e"/>
    <property type="match status" value="1"/>
</dbReference>
<evidence type="ECO:0000256" key="2">
    <source>
        <dbReference type="ARBA" id="ARBA00022980"/>
    </source>
</evidence>